<keyword evidence="4" id="KW-1133">Transmembrane helix</keyword>
<dbReference type="Pfam" id="PF03006">
    <property type="entry name" value="HlyIII"/>
    <property type="match status" value="1"/>
</dbReference>
<feature type="binding site" evidence="6">
    <location>
        <position position="53"/>
    </location>
    <ligand>
        <name>Zn(2+)</name>
        <dbReference type="ChEBI" id="CHEBI:29105"/>
    </ligand>
</feature>
<proteinExistence type="inferred from homology"/>
<keyword evidence="6" id="KW-0479">Metal-binding</keyword>
<accession>A0A6S7JSI7</accession>
<evidence type="ECO:0000256" key="5">
    <source>
        <dbReference type="ARBA" id="ARBA00023136"/>
    </source>
</evidence>
<protein>
    <submittedName>
        <fullName evidence="7">Membrane progestin receptor gamma</fullName>
    </submittedName>
</protein>
<evidence type="ECO:0000256" key="3">
    <source>
        <dbReference type="ARBA" id="ARBA00022692"/>
    </source>
</evidence>
<dbReference type="OrthoDB" id="529367at2759"/>
<evidence type="ECO:0000313" key="7">
    <source>
        <dbReference type="EMBL" id="CAB4035635.1"/>
    </source>
</evidence>
<evidence type="ECO:0000313" key="8">
    <source>
        <dbReference type="Proteomes" id="UP001152795"/>
    </source>
</evidence>
<keyword evidence="8" id="KW-1185">Reference proteome</keyword>
<keyword evidence="6" id="KW-0862">Zinc</keyword>
<evidence type="ECO:0000256" key="1">
    <source>
        <dbReference type="ARBA" id="ARBA00004141"/>
    </source>
</evidence>
<sequence length="125" mass="14491">MNWLLYYKSSPLEHHYLHILWNPAVGLVPAFRLPERLVPVSFDVIGQSHQLFHITSFIASKYQFEAVIKDCLLKRGQINTDVVSALSVEAILLVVFTDLVILCYFSIKLYKSTDKEEKLNYNKMD</sequence>
<comment type="subcellular location">
    <subcellularLocation>
        <location evidence="1">Membrane</location>
        <topology evidence="1">Multi-pass membrane protein</topology>
    </subcellularLocation>
</comment>
<dbReference type="GO" id="GO:0016020">
    <property type="term" value="C:membrane"/>
    <property type="evidence" value="ECO:0007669"/>
    <property type="project" value="UniProtKB-SubCell"/>
</dbReference>
<name>A0A6S7JSI7_PARCT</name>
<keyword evidence="7" id="KW-0675">Receptor</keyword>
<reference evidence="7" key="1">
    <citation type="submission" date="2020-04" db="EMBL/GenBank/DDBJ databases">
        <authorList>
            <person name="Alioto T."/>
            <person name="Alioto T."/>
            <person name="Gomez Garrido J."/>
        </authorList>
    </citation>
    <scope>NUCLEOTIDE SEQUENCE</scope>
    <source>
        <strain evidence="7">A484AB</strain>
    </source>
</reference>
<dbReference type="AlphaFoldDB" id="A0A6S7JSI7"/>
<keyword evidence="3" id="KW-0812">Transmembrane</keyword>
<comment type="caution">
    <text evidence="7">The sequence shown here is derived from an EMBL/GenBank/DDBJ whole genome shotgun (WGS) entry which is preliminary data.</text>
</comment>
<dbReference type="EMBL" id="CACRXK020021232">
    <property type="protein sequence ID" value="CAB4035635.1"/>
    <property type="molecule type" value="Genomic_DNA"/>
</dbReference>
<feature type="binding site" evidence="6">
    <location>
        <position position="49"/>
    </location>
    <ligand>
        <name>Zn(2+)</name>
        <dbReference type="ChEBI" id="CHEBI:29105"/>
    </ligand>
</feature>
<dbReference type="InterPro" id="IPR004254">
    <property type="entry name" value="AdipoR/HlyIII-related"/>
</dbReference>
<dbReference type="Proteomes" id="UP001152795">
    <property type="component" value="Unassembled WGS sequence"/>
</dbReference>
<gene>
    <name evidence="7" type="ORF">PACLA_8A069104</name>
</gene>
<evidence type="ECO:0000256" key="6">
    <source>
        <dbReference type="PIRSR" id="PIRSR604254-1"/>
    </source>
</evidence>
<evidence type="ECO:0000256" key="4">
    <source>
        <dbReference type="ARBA" id="ARBA00022989"/>
    </source>
</evidence>
<keyword evidence="5" id="KW-0472">Membrane</keyword>
<comment type="similarity">
    <text evidence="2">Belongs to the ADIPOR family.</text>
</comment>
<dbReference type="GO" id="GO:0046872">
    <property type="term" value="F:metal ion binding"/>
    <property type="evidence" value="ECO:0007669"/>
    <property type="project" value="UniProtKB-KW"/>
</dbReference>
<organism evidence="7 8">
    <name type="scientific">Paramuricea clavata</name>
    <name type="common">Red gorgonian</name>
    <name type="synonym">Violescent sea-whip</name>
    <dbReference type="NCBI Taxonomy" id="317549"/>
    <lineage>
        <taxon>Eukaryota</taxon>
        <taxon>Metazoa</taxon>
        <taxon>Cnidaria</taxon>
        <taxon>Anthozoa</taxon>
        <taxon>Octocorallia</taxon>
        <taxon>Malacalcyonacea</taxon>
        <taxon>Plexauridae</taxon>
        <taxon>Paramuricea</taxon>
    </lineage>
</organism>
<evidence type="ECO:0000256" key="2">
    <source>
        <dbReference type="ARBA" id="ARBA00007018"/>
    </source>
</evidence>